<feature type="region of interest" description="Disordered" evidence="1">
    <location>
        <begin position="12"/>
        <end position="48"/>
    </location>
</feature>
<dbReference type="AlphaFoldDB" id="A0A6P0G9J3"/>
<dbReference type="InterPro" id="IPR000157">
    <property type="entry name" value="TIR_dom"/>
</dbReference>
<evidence type="ECO:0000313" key="4">
    <source>
        <dbReference type="Proteomes" id="UP000471126"/>
    </source>
</evidence>
<accession>A0A6P0G9J3</accession>
<gene>
    <name evidence="3" type="ORF">GCU54_01715</name>
</gene>
<feature type="domain" description="TIR" evidence="2">
    <location>
        <begin position="41"/>
        <end position="175"/>
    </location>
</feature>
<dbReference type="GO" id="GO:0007165">
    <property type="term" value="P:signal transduction"/>
    <property type="evidence" value="ECO:0007669"/>
    <property type="project" value="InterPro"/>
</dbReference>
<dbReference type="Pfam" id="PF13676">
    <property type="entry name" value="TIR_2"/>
    <property type="match status" value="1"/>
</dbReference>
<organism evidence="3 4">
    <name type="scientific">Geodermatophilus normandii</name>
    <dbReference type="NCBI Taxonomy" id="1137989"/>
    <lineage>
        <taxon>Bacteria</taxon>
        <taxon>Bacillati</taxon>
        <taxon>Actinomycetota</taxon>
        <taxon>Actinomycetes</taxon>
        <taxon>Geodermatophilales</taxon>
        <taxon>Geodermatophilaceae</taxon>
        <taxon>Geodermatophilus</taxon>
    </lineage>
</organism>
<dbReference type="Proteomes" id="UP000471126">
    <property type="component" value="Unassembled WGS sequence"/>
</dbReference>
<dbReference type="InterPro" id="IPR035897">
    <property type="entry name" value="Toll_tir_struct_dom_sf"/>
</dbReference>
<dbReference type="EMBL" id="JAAGWE010000003">
    <property type="protein sequence ID" value="NEM04743.1"/>
    <property type="molecule type" value="Genomic_DNA"/>
</dbReference>
<evidence type="ECO:0000256" key="1">
    <source>
        <dbReference type="SAM" id="MobiDB-lite"/>
    </source>
</evidence>
<keyword evidence="3" id="KW-0675">Receptor</keyword>
<dbReference type="SUPFAM" id="SSF52200">
    <property type="entry name" value="Toll/Interleukin receptor TIR domain"/>
    <property type="match status" value="1"/>
</dbReference>
<evidence type="ECO:0000259" key="2">
    <source>
        <dbReference type="PROSITE" id="PS50104"/>
    </source>
</evidence>
<evidence type="ECO:0000313" key="3">
    <source>
        <dbReference type="EMBL" id="NEM04743.1"/>
    </source>
</evidence>
<protein>
    <submittedName>
        <fullName evidence="3">Toll/interleukin-1 receptor domain-containing protein</fullName>
    </submittedName>
</protein>
<sequence>MRSSLGLRGRLLDAFRPPPRSTPAGGAVPGDPTASGTDTAGRPRVFLSHSGDRGVVKDVLDRLEAELGAAGFVPLVDRRMIRGTNFHAAIDTYIATCDAAVFVISQRALHRRHPWVRIEANQLRHKLVQPWFQGVPVLVEGVQPDDLQGTEWEASGLPQQDAVVGDDAETVARTVVAGLAPTRARVEASPIAGALAGKLGEIGDEQTLRDAAGAVGWDLVAPAARDLAQRLLRAEPDEVRTVALRLAPTSQAAARATLVLALPFTWVDRTAARVLDQAVRGSRPAALNTVETFTTKSYVICGASDYPVWKVIRVDALEGERPAALAEEGARTRAWAAGELEGGAPGTEPMGDPVIYAVACSRLSRELVDVFRARYRDRRDVGVVFITRGSWADDTASMAREVDLIRPELDPARERQARQVYDDAIERLQAAHRLDTGLMEEGLR</sequence>
<reference evidence="3 4" key="1">
    <citation type="submission" date="2019-12" db="EMBL/GenBank/DDBJ databases">
        <title>WGS of CPCC 203550 I12A-02606.</title>
        <authorList>
            <person name="Jiang Z."/>
        </authorList>
    </citation>
    <scope>NUCLEOTIDE SEQUENCE [LARGE SCALE GENOMIC DNA]</scope>
    <source>
        <strain evidence="3 4">I12A-02606</strain>
    </source>
</reference>
<comment type="caution">
    <text evidence="3">The sequence shown here is derived from an EMBL/GenBank/DDBJ whole genome shotgun (WGS) entry which is preliminary data.</text>
</comment>
<name>A0A6P0G9J3_9ACTN</name>
<dbReference type="PROSITE" id="PS50104">
    <property type="entry name" value="TIR"/>
    <property type="match status" value="1"/>
</dbReference>
<dbReference type="Gene3D" id="3.40.50.10140">
    <property type="entry name" value="Toll/interleukin-1 receptor homology (TIR) domain"/>
    <property type="match status" value="1"/>
</dbReference>
<proteinExistence type="predicted"/>